<protein>
    <recommendedName>
        <fullName evidence="1">DUF3444 domain-containing protein</fullName>
    </recommendedName>
</protein>
<comment type="caution">
    <text evidence="2">The sequence shown here is derived from an EMBL/GenBank/DDBJ whole genome shotgun (WGS) entry which is preliminary data.</text>
</comment>
<feature type="domain" description="DUF3444" evidence="1">
    <location>
        <begin position="1"/>
        <end position="113"/>
    </location>
</feature>
<sequence length="472" mass="53750">MWAIFDNLDGMHRYYARINKVYSPFKVDLTWLEFVPGDLDETAWKRSGLPVACGKFKHEKTDTIEDIDTFSHKIVREKAVRNTYKIYPRKGETWALCKNWNMKWSSEPNNHREVPSFRTIGRERKDVPEGYFELDPASLPCNLEEVSDFVDVKAETVEDGVTSKEERVSEQIPSSPSSSIDLCAIPKSVFYSFKDDKTEDKFQAGQVWALYCELDGLPKYYGLIKKVESTPEFKVNIQWLEACNPPKGVLRCLDSKMPRCCGVFSGGDKTEFDDTASFSHLSKGAAALKNKKYDIYPFKDTGTLVQNGLRLTSKHASLTSELLVDVLQEQFSTFIFFIRGMGRRETISSIRMRVPIPTKEEQIWRVIDWGNFASALICLLDNMERLGQSKSESGSFSCFRSLVSCTFPVLGSQGTGIFQLKSVRPGDDALLPVLFQFLQPSTLAAGRSLRRQERDTKNKSFINKIHKPVLQH</sequence>
<dbReference type="Proteomes" id="UP001202328">
    <property type="component" value="Unassembled WGS sequence"/>
</dbReference>
<evidence type="ECO:0000259" key="1">
    <source>
        <dbReference type="Pfam" id="PF11926"/>
    </source>
</evidence>
<dbReference type="PANTHER" id="PTHR45089:SF24">
    <property type="entry name" value="DNAJ HEAT SHOCK N-TERMINAL DOMAIN-CONTAINING PROTEIN"/>
    <property type="match status" value="1"/>
</dbReference>
<dbReference type="PANTHER" id="PTHR45089">
    <property type="entry name" value="DNAJ HEAT SHOCK AMINO-TERMINAL DOMAIN PROTEIN-RELATED"/>
    <property type="match status" value="1"/>
</dbReference>
<evidence type="ECO:0000313" key="3">
    <source>
        <dbReference type="Proteomes" id="UP001202328"/>
    </source>
</evidence>
<dbReference type="EMBL" id="JAJJMB010002072">
    <property type="protein sequence ID" value="KAI3953060.1"/>
    <property type="molecule type" value="Genomic_DNA"/>
</dbReference>
<reference evidence="2" key="1">
    <citation type="submission" date="2022-04" db="EMBL/GenBank/DDBJ databases">
        <title>A functionally conserved STORR gene fusion in Papaver species that diverged 16.8 million years ago.</title>
        <authorList>
            <person name="Catania T."/>
        </authorList>
    </citation>
    <scope>NUCLEOTIDE SEQUENCE</scope>
    <source>
        <strain evidence="2">S-188037</strain>
    </source>
</reference>
<dbReference type="InterPro" id="IPR024593">
    <property type="entry name" value="DUF3444"/>
</dbReference>
<dbReference type="AlphaFoldDB" id="A0AAD4TE01"/>
<name>A0AAD4TE01_9MAGN</name>
<feature type="domain" description="DUF3444" evidence="1">
    <location>
        <begin position="183"/>
        <end position="299"/>
    </location>
</feature>
<keyword evidence="3" id="KW-1185">Reference proteome</keyword>
<accession>A0AAD4TE01</accession>
<dbReference type="Pfam" id="PF11926">
    <property type="entry name" value="DUF3444"/>
    <property type="match status" value="2"/>
</dbReference>
<proteinExistence type="predicted"/>
<organism evidence="2 3">
    <name type="scientific">Papaver atlanticum</name>
    <dbReference type="NCBI Taxonomy" id="357466"/>
    <lineage>
        <taxon>Eukaryota</taxon>
        <taxon>Viridiplantae</taxon>
        <taxon>Streptophyta</taxon>
        <taxon>Embryophyta</taxon>
        <taxon>Tracheophyta</taxon>
        <taxon>Spermatophyta</taxon>
        <taxon>Magnoliopsida</taxon>
        <taxon>Ranunculales</taxon>
        <taxon>Papaveraceae</taxon>
        <taxon>Papaveroideae</taxon>
        <taxon>Papaver</taxon>
    </lineage>
</organism>
<gene>
    <name evidence="2" type="ORF">MKW98_020255</name>
</gene>
<evidence type="ECO:0000313" key="2">
    <source>
        <dbReference type="EMBL" id="KAI3953060.1"/>
    </source>
</evidence>